<comment type="similarity">
    <text evidence="1">Belongs to the Cu-Zn superoxide dismutase family.</text>
</comment>
<organism evidence="5 6">
    <name type="scientific">Perkinsus chesapeaki</name>
    <name type="common">Clam parasite</name>
    <name type="synonym">Perkinsus andrewsi</name>
    <dbReference type="NCBI Taxonomy" id="330153"/>
    <lineage>
        <taxon>Eukaryota</taxon>
        <taxon>Sar</taxon>
        <taxon>Alveolata</taxon>
        <taxon>Perkinsozoa</taxon>
        <taxon>Perkinsea</taxon>
        <taxon>Perkinsida</taxon>
        <taxon>Perkinsidae</taxon>
        <taxon>Perkinsus</taxon>
    </lineage>
</organism>
<keyword evidence="6" id="KW-1185">Reference proteome</keyword>
<keyword evidence="3" id="KW-0732">Signal</keyword>
<keyword evidence="1" id="KW-0862">Zinc</keyword>
<reference evidence="5 6" key="1">
    <citation type="submission" date="2020-04" db="EMBL/GenBank/DDBJ databases">
        <title>Perkinsus chesapeaki whole genome sequence.</title>
        <authorList>
            <person name="Bogema D.R."/>
        </authorList>
    </citation>
    <scope>NUCLEOTIDE SEQUENCE [LARGE SCALE GENOMIC DNA]</scope>
    <source>
        <strain evidence="5">ATCC PRA-425</strain>
    </source>
</reference>
<dbReference type="InterPro" id="IPR024134">
    <property type="entry name" value="SOD_Cu/Zn_/chaperone"/>
</dbReference>
<keyword evidence="1" id="KW-0186">Copper</keyword>
<keyword evidence="1" id="KW-0560">Oxidoreductase</keyword>
<comment type="function">
    <text evidence="1">Destroys radicals which are normally produced within the cells and which are toxic to biological systems.</text>
</comment>
<dbReference type="GO" id="GO:0005507">
    <property type="term" value="F:copper ion binding"/>
    <property type="evidence" value="ECO:0007669"/>
    <property type="project" value="InterPro"/>
</dbReference>
<dbReference type="EC" id="1.15.1.1" evidence="1"/>
<dbReference type="SUPFAM" id="SSF49329">
    <property type="entry name" value="Cu,Zn superoxide dismutase-like"/>
    <property type="match status" value="1"/>
</dbReference>
<dbReference type="PROSITE" id="PS00332">
    <property type="entry name" value="SOD_CU_ZN_2"/>
    <property type="match status" value="1"/>
</dbReference>
<dbReference type="EMBL" id="JAAPAO010000371">
    <property type="protein sequence ID" value="KAF4661634.1"/>
    <property type="molecule type" value="Genomic_DNA"/>
</dbReference>
<comment type="cofactor">
    <cofactor evidence="1">
        <name>Zn(2+)</name>
        <dbReference type="ChEBI" id="CHEBI:29105"/>
    </cofactor>
    <text evidence="1">Binds 1 zinc ion per subunit.</text>
</comment>
<feature type="domain" description="Superoxide dismutase copper/zinc binding" evidence="4">
    <location>
        <begin position="112"/>
        <end position="246"/>
    </location>
</feature>
<dbReference type="GO" id="GO:0004784">
    <property type="term" value="F:superoxide dismutase activity"/>
    <property type="evidence" value="ECO:0007669"/>
    <property type="project" value="UniProtKB-EC"/>
</dbReference>
<proteinExistence type="inferred from homology"/>
<gene>
    <name evidence="5" type="primary">SOD1_4</name>
    <name evidence="5" type="ORF">FOL47_006611</name>
</gene>
<evidence type="ECO:0000256" key="1">
    <source>
        <dbReference type="RuleBase" id="RU000393"/>
    </source>
</evidence>
<evidence type="ECO:0000259" key="4">
    <source>
        <dbReference type="Pfam" id="PF00080"/>
    </source>
</evidence>
<dbReference type="AlphaFoldDB" id="A0A7J6LR07"/>
<dbReference type="OrthoDB" id="427596at2759"/>
<dbReference type="InterPro" id="IPR036423">
    <property type="entry name" value="SOD-like_Cu/Zn_dom_sf"/>
</dbReference>
<comment type="catalytic activity">
    <reaction evidence="1">
        <text>2 superoxide + 2 H(+) = H2O2 + O2</text>
        <dbReference type="Rhea" id="RHEA:20696"/>
        <dbReference type="ChEBI" id="CHEBI:15378"/>
        <dbReference type="ChEBI" id="CHEBI:15379"/>
        <dbReference type="ChEBI" id="CHEBI:16240"/>
        <dbReference type="ChEBI" id="CHEBI:18421"/>
        <dbReference type="EC" id="1.15.1.1"/>
    </reaction>
</comment>
<accession>A0A7J6LR07</accession>
<feature type="chain" id="PRO_5029807190" description="Superoxide dismutase [Cu-Zn]" evidence="3">
    <location>
        <begin position="18"/>
        <end position="248"/>
    </location>
</feature>
<keyword evidence="1" id="KW-0479">Metal-binding</keyword>
<dbReference type="Gene3D" id="2.60.40.200">
    <property type="entry name" value="Superoxide dismutase, copper/zinc binding domain"/>
    <property type="match status" value="1"/>
</dbReference>
<dbReference type="InterPro" id="IPR001424">
    <property type="entry name" value="SOD_Cu_Zn_dom"/>
</dbReference>
<evidence type="ECO:0000313" key="6">
    <source>
        <dbReference type="Proteomes" id="UP000591131"/>
    </source>
</evidence>
<name>A0A7J6LR07_PERCH</name>
<dbReference type="Pfam" id="PF00080">
    <property type="entry name" value="Sod_Cu"/>
    <property type="match status" value="1"/>
</dbReference>
<dbReference type="InterPro" id="IPR018152">
    <property type="entry name" value="SOD_Cu/Zn_BS"/>
</dbReference>
<dbReference type="CDD" id="cd00305">
    <property type="entry name" value="Cu-Zn_Superoxide_Dismutase"/>
    <property type="match status" value="1"/>
</dbReference>
<dbReference type="PANTHER" id="PTHR10003">
    <property type="entry name" value="SUPEROXIDE DISMUTASE CU-ZN -RELATED"/>
    <property type="match status" value="1"/>
</dbReference>
<evidence type="ECO:0000256" key="2">
    <source>
        <dbReference type="SAM" id="MobiDB-lite"/>
    </source>
</evidence>
<feature type="compositionally biased region" description="Polar residues" evidence="2">
    <location>
        <begin position="228"/>
        <end position="239"/>
    </location>
</feature>
<protein>
    <recommendedName>
        <fullName evidence="1">Superoxide dismutase [Cu-Zn]</fullName>
        <ecNumber evidence="1">1.15.1.1</ecNumber>
    </recommendedName>
</protein>
<dbReference type="Proteomes" id="UP000591131">
    <property type="component" value="Unassembled WGS sequence"/>
</dbReference>
<evidence type="ECO:0000313" key="5">
    <source>
        <dbReference type="EMBL" id="KAF4661634.1"/>
    </source>
</evidence>
<evidence type="ECO:0000256" key="3">
    <source>
        <dbReference type="SAM" id="SignalP"/>
    </source>
</evidence>
<feature type="region of interest" description="Disordered" evidence="2">
    <location>
        <begin position="218"/>
        <end position="248"/>
    </location>
</feature>
<feature type="signal peptide" evidence="3">
    <location>
        <begin position="1"/>
        <end position="17"/>
    </location>
</feature>
<sequence>MSLLLVLSLACFTSVIAAHGDACKDLCAQIPGCSRKGSYCKDYLKPPHVCQDLFFVKSSKSANATACSVGTSKYCPQQYPVRCADISPVYPKRLPIEASAKLEPHGSGSSARGTFHFKQDYKSTLISYDVYGLEPHSYHGVHVHETSVFEPNGCNSAGGHYNPFYNSHGDRNATVRHVGDMGNIQADASGVAKGHFYTDLIVLKGSYSVVGRSVVLHSDRDDLGKGGNPSSLTTGNSGSRLACGKISE</sequence>
<dbReference type="PRINTS" id="PR00068">
    <property type="entry name" value="CUZNDISMTASE"/>
</dbReference>
<comment type="caution">
    <text evidence="5">The sequence shown here is derived from an EMBL/GenBank/DDBJ whole genome shotgun (WGS) entry which is preliminary data.</text>
</comment>
<comment type="cofactor">
    <cofactor evidence="1">
        <name>Cu cation</name>
        <dbReference type="ChEBI" id="CHEBI:23378"/>
    </cofactor>
    <text evidence="1">Binds 1 copper ion per subunit.</text>
</comment>